<dbReference type="InterPro" id="IPR038765">
    <property type="entry name" value="Papain-like_cys_pep_sf"/>
</dbReference>
<dbReference type="GO" id="GO:0004198">
    <property type="term" value="F:calcium-dependent cysteine-type endopeptidase activity"/>
    <property type="evidence" value="ECO:0007669"/>
    <property type="project" value="InterPro"/>
</dbReference>
<dbReference type="InterPro" id="IPR001300">
    <property type="entry name" value="Peptidase_C2_calpain_cat"/>
</dbReference>
<evidence type="ECO:0000256" key="2">
    <source>
        <dbReference type="ARBA" id="ARBA00022670"/>
    </source>
</evidence>
<dbReference type="Pfam" id="PF00648">
    <property type="entry name" value="Peptidase_C2"/>
    <property type="match status" value="1"/>
</dbReference>
<reference evidence="10" key="3">
    <citation type="submission" date="2014-09" db="EMBL/GenBank/DDBJ databases">
        <authorList>
            <person name="Magalhaes I.L.F."/>
            <person name="Oliveira U."/>
            <person name="Santos F.R."/>
            <person name="Vidigal T.H.D.A."/>
            <person name="Brescovit A.D."/>
            <person name="Santos A.J."/>
        </authorList>
    </citation>
    <scope>NUCLEOTIDE SEQUENCE</scope>
</reference>
<proteinExistence type="inferred from homology"/>
<dbReference type="SMART" id="SM00720">
    <property type="entry name" value="calpain_III"/>
    <property type="match status" value="1"/>
</dbReference>
<protein>
    <submittedName>
        <fullName evidence="9">Calpain-A</fullName>
    </submittedName>
</protein>
<feature type="active site" evidence="5">
    <location>
        <position position="78"/>
    </location>
</feature>
<evidence type="ECO:0000256" key="5">
    <source>
        <dbReference type="PIRSR" id="PIRSR622684-1"/>
    </source>
</evidence>
<dbReference type="InterPro" id="IPR022683">
    <property type="entry name" value="Calpain_III"/>
</dbReference>
<evidence type="ECO:0000256" key="3">
    <source>
        <dbReference type="ARBA" id="ARBA00022801"/>
    </source>
</evidence>
<evidence type="ECO:0000259" key="8">
    <source>
        <dbReference type="PROSITE" id="PS50203"/>
    </source>
</evidence>
<dbReference type="EMBL" id="GBRD01010567">
    <property type="protein sequence ID" value="JAG55257.1"/>
    <property type="molecule type" value="Transcribed_RNA"/>
</dbReference>
<evidence type="ECO:0000256" key="7">
    <source>
        <dbReference type="SAM" id="Phobius"/>
    </source>
</evidence>
<dbReference type="InterPro" id="IPR022682">
    <property type="entry name" value="Calpain_domain_III"/>
</dbReference>
<feature type="transmembrane region" description="Helical" evidence="7">
    <location>
        <begin position="497"/>
        <end position="522"/>
    </location>
</feature>
<reference evidence="9" key="1">
    <citation type="journal article" date="2014" name="PLoS ONE">
        <title>Transcriptome-Based Identification of ABC Transporters in the Western Tarnished Plant Bug Lygus hesperus.</title>
        <authorList>
            <person name="Hull J.J."/>
            <person name="Chaney K."/>
            <person name="Geib S.M."/>
            <person name="Fabrick J.A."/>
            <person name="Brent C.S."/>
            <person name="Walsh D."/>
            <person name="Lavine L.C."/>
        </authorList>
    </citation>
    <scope>NUCLEOTIDE SEQUENCE</scope>
</reference>
<evidence type="ECO:0000256" key="1">
    <source>
        <dbReference type="ARBA" id="ARBA00007623"/>
    </source>
</evidence>
<comment type="caution">
    <text evidence="6">Lacks conserved residue(s) required for the propagation of feature annotation.</text>
</comment>
<dbReference type="SUPFAM" id="SSF49758">
    <property type="entry name" value="Calpain large subunit, middle domain (domain III)"/>
    <property type="match status" value="1"/>
</dbReference>
<evidence type="ECO:0000256" key="4">
    <source>
        <dbReference type="ARBA" id="ARBA00022807"/>
    </source>
</evidence>
<comment type="similarity">
    <text evidence="1">Belongs to the peptidase C2 family.</text>
</comment>
<sequence length="537" mass="62753">MKILKIAEDYHKAKYECIHTFQLYEDPDFKADDGSLFYSVNHKKNIVWKRPKEIVSDPLMFHDKDVLCRVEHGPFSNCWIVAAMDTLAQSPTLLYNAVPVDQNFTHDYVGIFRFRICRFGKWYEVTIDDKLPYDVEADTLYCMRSKQHDFWAPLLEKAYAKVLGKYEELKYVMSNDAMEEFTSGLCEMYSMATAPELIYYIIRAAMKSKSFLLAYRNDKGRQHSSKYPWVHVFVRDMQKLEKPPPKAKLNVWSFFVRVKATIPMYFETKEEDNMYHKSLADRSMMEYYDLTPVEGEDWVVFGSFIKLFSFLGVVDLPSSNLSPVSGIGGVGQEIKEYHGKWIPDVNAGGSLEEPTFATNPRHFFTLEDPDEGYHNTQTVVISLLQKDRKYVMHSMHKKMQQIGYFIYALPDSPFWSGRINWLKPAGFSRHYAVQEVTKRFRMSLGTYLVVPCTYKAGREGSYILRILTEKRDLTFRQHAYRKTKAALYTVAHTFYVLIYYASILAGWALASVALYLLGFLIFKMSKRRYEDIIRKNK</sequence>
<dbReference type="PANTHER" id="PTHR10183">
    <property type="entry name" value="CALPAIN"/>
    <property type="match status" value="1"/>
</dbReference>
<dbReference type="InterPro" id="IPR036213">
    <property type="entry name" value="Calpain_III_sf"/>
</dbReference>
<evidence type="ECO:0000313" key="10">
    <source>
        <dbReference type="EMBL" id="JAG55257.1"/>
    </source>
</evidence>
<dbReference type="Gene3D" id="2.60.120.380">
    <property type="match status" value="1"/>
</dbReference>
<dbReference type="EMBL" id="GBHO01035076">
    <property type="protein sequence ID" value="JAG08528.1"/>
    <property type="molecule type" value="Transcribed_RNA"/>
</dbReference>
<dbReference type="PANTHER" id="PTHR10183:SF379">
    <property type="entry name" value="CALPAIN-5"/>
    <property type="match status" value="1"/>
</dbReference>
<evidence type="ECO:0000313" key="9">
    <source>
        <dbReference type="EMBL" id="JAG08528.1"/>
    </source>
</evidence>
<keyword evidence="7" id="KW-1133">Transmembrane helix</keyword>
<dbReference type="Pfam" id="PF01067">
    <property type="entry name" value="Calpain_III"/>
    <property type="match status" value="1"/>
</dbReference>
<keyword evidence="7" id="KW-0812">Transmembrane</keyword>
<dbReference type="AlphaFoldDB" id="A0A0A9WPX4"/>
<organism evidence="9">
    <name type="scientific">Lygus hesperus</name>
    <name type="common">Western plant bug</name>
    <dbReference type="NCBI Taxonomy" id="30085"/>
    <lineage>
        <taxon>Eukaryota</taxon>
        <taxon>Metazoa</taxon>
        <taxon>Ecdysozoa</taxon>
        <taxon>Arthropoda</taxon>
        <taxon>Hexapoda</taxon>
        <taxon>Insecta</taxon>
        <taxon>Pterygota</taxon>
        <taxon>Neoptera</taxon>
        <taxon>Paraneoptera</taxon>
        <taxon>Hemiptera</taxon>
        <taxon>Heteroptera</taxon>
        <taxon>Panheteroptera</taxon>
        <taxon>Cimicomorpha</taxon>
        <taxon>Miridae</taxon>
        <taxon>Mirini</taxon>
        <taxon>Lygus</taxon>
    </lineage>
</organism>
<dbReference type="InterPro" id="IPR022684">
    <property type="entry name" value="Calpain_cysteine_protease"/>
</dbReference>
<name>A0A0A9WPX4_LYGHE</name>
<gene>
    <name evidence="9" type="primary">CalpA_6</name>
    <name evidence="9" type="ORF">CM83_100104</name>
</gene>
<dbReference type="PRINTS" id="PR00704">
    <property type="entry name" value="CALPAIN"/>
</dbReference>
<keyword evidence="3" id="KW-0378">Hydrolase</keyword>
<keyword evidence="7" id="KW-0472">Membrane</keyword>
<evidence type="ECO:0000256" key="6">
    <source>
        <dbReference type="PROSITE-ProRule" id="PRU00239"/>
    </source>
</evidence>
<dbReference type="SMART" id="SM00230">
    <property type="entry name" value="CysPc"/>
    <property type="match status" value="1"/>
</dbReference>
<dbReference type="GO" id="GO:0005737">
    <property type="term" value="C:cytoplasm"/>
    <property type="evidence" value="ECO:0007669"/>
    <property type="project" value="TreeGrafter"/>
</dbReference>
<feature type="domain" description="Calpain catalytic" evidence="8">
    <location>
        <begin position="23"/>
        <end position="317"/>
    </location>
</feature>
<accession>A0A0A9WPX4</accession>
<keyword evidence="2" id="KW-0645">Protease</keyword>
<keyword evidence="4" id="KW-0788">Thiol protease</keyword>
<dbReference type="SUPFAM" id="SSF54001">
    <property type="entry name" value="Cysteine proteinases"/>
    <property type="match status" value="1"/>
</dbReference>
<dbReference type="GO" id="GO:0006508">
    <property type="term" value="P:proteolysis"/>
    <property type="evidence" value="ECO:0007669"/>
    <property type="project" value="UniProtKB-KW"/>
</dbReference>
<reference evidence="9" key="2">
    <citation type="submission" date="2014-07" db="EMBL/GenBank/DDBJ databases">
        <authorList>
            <person name="Hull J."/>
        </authorList>
    </citation>
    <scope>NUCLEOTIDE SEQUENCE</scope>
</reference>
<dbReference type="PROSITE" id="PS50203">
    <property type="entry name" value="CALPAIN_CAT"/>
    <property type="match status" value="1"/>
</dbReference>